<dbReference type="Pfam" id="PF06602">
    <property type="entry name" value="Myotub-related"/>
    <property type="match status" value="1"/>
</dbReference>
<dbReference type="EMBL" id="LN483142">
    <property type="protein sequence ID" value="CED83406.1"/>
    <property type="molecule type" value="Genomic_DNA"/>
</dbReference>
<feature type="compositionally biased region" description="Polar residues" evidence="4">
    <location>
        <begin position="729"/>
        <end position="741"/>
    </location>
</feature>
<evidence type="ECO:0000256" key="3">
    <source>
        <dbReference type="PIRSR" id="PIRSR630564-2"/>
    </source>
</evidence>
<dbReference type="SUPFAM" id="SSF50729">
    <property type="entry name" value="PH domain-like"/>
    <property type="match status" value="1"/>
</dbReference>
<feature type="binding site" evidence="3">
    <location>
        <begin position="269"/>
        <end position="272"/>
    </location>
    <ligand>
        <name>substrate</name>
    </ligand>
</feature>
<dbReference type="PROSITE" id="PS00383">
    <property type="entry name" value="TYR_PHOSPHATASE_1"/>
    <property type="match status" value="1"/>
</dbReference>
<dbReference type="InterPro" id="IPR048994">
    <property type="entry name" value="PH-GRAM_MTMR6-9"/>
</dbReference>
<dbReference type="Gene3D" id="2.30.29.30">
    <property type="entry name" value="Pleckstrin-homology domain (PH domain)/Phosphotyrosine-binding domain (PTB)"/>
    <property type="match status" value="1"/>
</dbReference>
<accession>A0A0F7SPV4</accession>
<dbReference type="InterPro" id="IPR029021">
    <property type="entry name" value="Prot-tyrosine_phosphatase-like"/>
</dbReference>
<feature type="compositionally biased region" description="Polar residues" evidence="4">
    <location>
        <begin position="822"/>
        <end position="836"/>
    </location>
</feature>
<evidence type="ECO:0000256" key="4">
    <source>
        <dbReference type="SAM" id="MobiDB-lite"/>
    </source>
</evidence>
<feature type="region of interest" description="Disordered" evidence="4">
    <location>
        <begin position="775"/>
        <end position="849"/>
    </location>
</feature>
<dbReference type="PANTHER" id="PTHR10807">
    <property type="entry name" value="MYOTUBULARIN-RELATED"/>
    <property type="match status" value="1"/>
</dbReference>
<dbReference type="Pfam" id="PF21098">
    <property type="entry name" value="PH-GRAM_MTMR6-like"/>
    <property type="match status" value="1"/>
</dbReference>
<evidence type="ECO:0000256" key="2">
    <source>
        <dbReference type="PIRSR" id="PIRSR630564-1"/>
    </source>
</evidence>
<feature type="domain" description="Myotubularin phosphatase" evidence="5">
    <location>
        <begin position="120"/>
        <end position="612"/>
    </location>
</feature>
<dbReference type="GO" id="GO:0016020">
    <property type="term" value="C:membrane"/>
    <property type="evidence" value="ECO:0007669"/>
    <property type="project" value="TreeGrafter"/>
</dbReference>
<dbReference type="AlphaFoldDB" id="A0A0F7SPV4"/>
<dbReference type="GO" id="GO:0005737">
    <property type="term" value="C:cytoplasm"/>
    <property type="evidence" value="ECO:0007669"/>
    <property type="project" value="TreeGrafter"/>
</dbReference>
<organism evidence="6">
    <name type="scientific">Phaffia rhodozyma</name>
    <name type="common">Yeast</name>
    <name type="synonym">Xanthophyllomyces dendrorhous</name>
    <dbReference type="NCBI Taxonomy" id="264483"/>
    <lineage>
        <taxon>Eukaryota</taxon>
        <taxon>Fungi</taxon>
        <taxon>Dikarya</taxon>
        <taxon>Basidiomycota</taxon>
        <taxon>Agaricomycotina</taxon>
        <taxon>Tremellomycetes</taxon>
        <taxon>Cystofilobasidiales</taxon>
        <taxon>Mrakiaceae</taxon>
        <taxon>Phaffia</taxon>
    </lineage>
</organism>
<reference evidence="6" key="1">
    <citation type="submission" date="2014-08" db="EMBL/GenBank/DDBJ databases">
        <authorList>
            <person name="Sharma Rahul"/>
            <person name="Thines Marco"/>
        </authorList>
    </citation>
    <scope>NUCLEOTIDE SEQUENCE</scope>
</reference>
<feature type="compositionally biased region" description="Low complexity" evidence="4">
    <location>
        <begin position="714"/>
        <end position="728"/>
    </location>
</feature>
<feature type="active site" description="Phosphocysteine intermediate" evidence="2">
    <location>
        <position position="373"/>
    </location>
</feature>
<dbReference type="CDD" id="cd17666">
    <property type="entry name" value="PTP-MTM-like_fungal"/>
    <property type="match status" value="1"/>
</dbReference>
<dbReference type="InterPro" id="IPR016130">
    <property type="entry name" value="Tyr_Pase_AS"/>
</dbReference>
<feature type="region of interest" description="Disordered" evidence="4">
    <location>
        <begin position="674"/>
        <end position="741"/>
    </location>
</feature>
<evidence type="ECO:0000259" key="5">
    <source>
        <dbReference type="PROSITE" id="PS51339"/>
    </source>
</evidence>
<feature type="region of interest" description="Disordered" evidence="4">
    <location>
        <begin position="864"/>
        <end position="1036"/>
    </location>
</feature>
<dbReference type="GO" id="GO:0004438">
    <property type="term" value="F:phosphatidylinositol-3-phosphate phosphatase activity"/>
    <property type="evidence" value="ECO:0007669"/>
    <property type="project" value="TreeGrafter"/>
</dbReference>
<feature type="region of interest" description="Disordered" evidence="4">
    <location>
        <begin position="621"/>
        <end position="647"/>
    </location>
</feature>
<dbReference type="PANTHER" id="PTHR10807:SF128">
    <property type="entry name" value="PHOSPHATIDYLINOSITOL-3,5-BISPHOSPHATE 3-PHOSPHATASE"/>
    <property type="match status" value="1"/>
</dbReference>
<feature type="binding site" evidence="3">
    <location>
        <begin position="373"/>
        <end position="379"/>
    </location>
    <ligand>
        <name>substrate</name>
    </ligand>
</feature>
<evidence type="ECO:0000313" key="6">
    <source>
        <dbReference type="EMBL" id="CED83406.1"/>
    </source>
</evidence>
<dbReference type="InterPro" id="IPR030564">
    <property type="entry name" value="Myotubularin"/>
</dbReference>
<dbReference type="PROSITE" id="PS51339">
    <property type="entry name" value="PPASE_MYOTUBULARIN"/>
    <property type="match status" value="1"/>
</dbReference>
<sequence length="1036" mass="112803">MDVIRISKVEEVQLENKGLRSTGTLHLTLHHLIFECPSSPELWISYPLINQVNKLPQSFNGRAPILIRTRLFQTYVLFFEDESTCLDVFETIKDLTVSNSIEKVYAFTYSPSPPLEKCDGWNVFTPREEFTRMGVGSRTKAWRFTDINKDYSFSSTYPAKLAVPARISDSALTHASKYRSKERIPALTYLHWANYATITRSSQPLVGLKQARSIQDEKLIEAIFQTHLFNDSAYTPSPQGQTAGTQQIYGATATNLIVDARPTTNAMANVAKGAGTENMDNYRLARKVYLNIENIHVMRDSLNKVIDALRESEPIPGSSAGHYSATDFVQPPPLDRQALRRSNWLKHTTSILEGSTIIVRNIHINSSHVLIHCSDGWDRTAQLSAVAQLCLDPFYRTIKGFMVLVEKDWLSFGHKFLDRCGHLSSDKYFHYSNQTSGGGIDPSSLTTNGQEESTSLSSSSSGGGGSGGSSSAQAWFASVQKQFSSNSHLKETSPVFHQFLDTVWQIQRQFPTRFEFDDTFLRMLLEQLYTCQFGTFLFNSERERRMPPEFGPKGSKPPQDRTVSVWDWVSSEHAKERFLNARYDKSEDLAQQGNAGILFPNPKDVRFWADVFGRGDEEMNGRPVIVSEEPPLPTAGSPAVYEKKEDPVVKKVVEDSQSIQDGKLSILDGITGASFPYRPRSNKKPVMSLSSPTASPGSPPVDLQTEEGNTGHQSSSSSRTISSYPHSSASSTRELNNSTSSWGGTWAQFSSGARSALSGAAKEIGRVANQAASVGGGAGNSTGSGASGGGSTGPLGRESSRGSSRSAWQEERPFSVIPRKMNSLTNNGHLGQSTVEENPWSEEDQTPSVLRAGGDTCWILAPAAASSSSPLSPSSPSVSSSSAPGFVPSASFASSSSNPSLSNAGLSHSNSFSTLPPSTSAWSSTSSSAPIPTLSSANPSSSVVGTTSPTSVPYRSLDKLTIQDVASDGRQGSFDRELISTRDPLSPISSYDTSSTIIKNGVREDQGKEGRIVKEQEGERPRLEREPSLDPLGVGF</sequence>
<name>A0A0F7SPV4_PHARH</name>
<dbReference type="GO" id="GO:0046856">
    <property type="term" value="P:phosphatidylinositol dephosphorylation"/>
    <property type="evidence" value="ECO:0007669"/>
    <property type="project" value="TreeGrafter"/>
</dbReference>
<feature type="compositionally biased region" description="Basic and acidic residues" evidence="4">
    <location>
        <begin position="1001"/>
        <end position="1028"/>
    </location>
</feature>
<dbReference type="InterPro" id="IPR010569">
    <property type="entry name" value="Myotubularin-like_Pase_dom"/>
</dbReference>
<dbReference type="InterPro" id="IPR011993">
    <property type="entry name" value="PH-like_dom_sf"/>
</dbReference>
<feature type="compositionally biased region" description="Low complexity" evidence="4">
    <location>
        <begin position="864"/>
        <end position="953"/>
    </location>
</feature>
<protein>
    <submittedName>
        <fullName evidence="6">Phosphatases ii</fullName>
    </submittedName>
</protein>
<feature type="binding site" evidence="3">
    <location>
        <begin position="294"/>
        <end position="295"/>
    </location>
    <ligand>
        <name>substrate</name>
    </ligand>
</feature>
<feature type="region of interest" description="Disordered" evidence="4">
    <location>
        <begin position="440"/>
        <end position="469"/>
    </location>
</feature>
<feature type="compositionally biased region" description="Polar residues" evidence="4">
    <location>
        <begin position="443"/>
        <end position="452"/>
    </location>
</feature>
<comment type="similarity">
    <text evidence="1">Belongs to the protein-tyrosine phosphatase family. Non-receptor class myotubularin subfamily.</text>
</comment>
<proteinExistence type="inferred from homology"/>
<evidence type="ECO:0000256" key="1">
    <source>
        <dbReference type="ARBA" id="ARBA00007471"/>
    </source>
</evidence>
<feature type="compositionally biased region" description="Polar residues" evidence="4">
    <location>
        <begin position="987"/>
        <end position="998"/>
    </location>
</feature>
<dbReference type="SUPFAM" id="SSF52799">
    <property type="entry name" value="(Phosphotyrosine protein) phosphatases II"/>
    <property type="match status" value="1"/>
</dbReference>
<feature type="compositionally biased region" description="Gly residues" evidence="4">
    <location>
        <begin position="775"/>
        <end position="793"/>
    </location>
</feature>